<organism evidence="1 2">
    <name type="scientific">Agrococcus versicolor</name>
    <dbReference type="NCBI Taxonomy" id="501482"/>
    <lineage>
        <taxon>Bacteria</taxon>
        <taxon>Bacillati</taxon>
        <taxon>Actinomycetota</taxon>
        <taxon>Actinomycetes</taxon>
        <taxon>Micrococcales</taxon>
        <taxon>Microbacteriaceae</taxon>
        <taxon>Agrococcus</taxon>
    </lineage>
</organism>
<dbReference type="InterPro" id="IPR008969">
    <property type="entry name" value="CarboxyPept-like_regulatory"/>
</dbReference>
<protein>
    <recommendedName>
        <fullName evidence="3">Alpha-amylase</fullName>
    </recommendedName>
</protein>
<name>A0ABP5MP71_9MICO</name>
<dbReference type="InterPro" id="IPR007253">
    <property type="entry name" value="Cell_wall-bd_2"/>
</dbReference>
<dbReference type="InterPro" id="IPR051922">
    <property type="entry name" value="Bact_Sporulation_Assoc"/>
</dbReference>
<keyword evidence="2" id="KW-1185">Reference proteome</keyword>
<dbReference type="SUPFAM" id="SSF49464">
    <property type="entry name" value="Carboxypeptidase regulatory domain-like"/>
    <property type="match status" value="2"/>
</dbReference>
<dbReference type="Proteomes" id="UP001501599">
    <property type="component" value="Unassembled WGS sequence"/>
</dbReference>
<accession>A0ABP5MP71</accession>
<reference evidence="2" key="1">
    <citation type="journal article" date="2019" name="Int. J. Syst. Evol. Microbiol.">
        <title>The Global Catalogue of Microorganisms (GCM) 10K type strain sequencing project: providing services to taxonomists for standard genome sequencing and annotation.</title>
        <authorList>
            <consortium name="The Broad Institute Genomics Platform"/>
            <consortium name="The Broad Institute Genome Sequencing Center for Infectious Disease"/>
            <person name="Wu L."/>
            <person name="Ma J."/>
        </authorList>
    </citation>
    <scope>NUCLEOTIDE SEQUENCE [LARGE SCALE GENOMIC DNA]</scope>
    <source>
        <strain evidence="2">JCM 16026</strain>
    </source>
</reference>
<evidence type="ECO:0008006" key="3">
    <source>
        <dbReference type="Google" id="ProtNLM"/>
    </source>
</evidence>
<dbReference type="Gene3D" id="2.60.40.1120">
    <property type="entry name" value="Carboxypeptidase-like, regulatory domain"/>
    <property type="match status" value="2"/>
</dbReference>
<comment type="caution">
    <text evidence="1">The sequence shown here is derived from an EMBL/GenBank/DDBJ whole genome shotgun (WGS) entry which is preliminary data.</text>
</comment>
<dbReference type="Pfam" id="PF04122">
    <property type="entry name" value="CW_binding_2"/>
    <property type="match status" value="3"/>
</dbReference>
<evidence type="ECO:0000313" key="2">
    <source>
        <dbReference type="Proteomes" id="UP001501599"/>
    </source>
</evidence>
<dbReference type="Pfam" id="PF13620">
    <property type="entry name" value="CarboxypepD_reg"/>
    <property type="match status" value="1"/>
</dbReference>
<dbReference type="EMBL" id="BAAAQT010000008">
    <property type="protein sequence ID" value="GAA2175812.1"/>
    <property type="molecule type" value="Genomic_DNA"/>
</dbReference>
<proteinExistence type="predicted"/>
<evidence type="ECO:0000313" key="1">
    <source>
        <dbReference type="EMBL" id="GAA2175812.1"/>
    </source>
</evidence>
<sequence>MPEATTRRAPRRPRPMRAGSRVALLIAAATALMLGWSTISPVATAHAAPVTVSGIVTDAAGAPLSDILVELAGQVPYRPAVSYRTGADGRYTLSDVAPGTFHLSLDDRGSRGDALNFASAWRTVVVQDGIPRTIDVTLQRNGLVVGSVVEATSGEPVVHTSLAATTGSGMELAWTTTDAVARYAVQVPPGPVRIRPGGSSPYIAAGDRTGVLVEARSGEEVEAPLLSLLRGAVVTGRVVDADTGAPLPGVTVAAGWGVGTVPVGPFGTVQTDADGRYEMGLRGEEDAILTVTGPWYTASQDYAEPRGVPLTTAWEGAYEIDFALHVDGDGDGVSDDDEARLSSDPSVPEAFPMTRRFGGADRFEVAVSISELMTEPGSPLFLVSGRTFPDALAAGPAAASVGGGVLLVQPDALPDAVVEEIRRVRPSEIVVIGGPRSVSDAVLAQAGALAGVAPTRIGGADRFAVAVNVADAFFPGHQDTVLLANGQSFPDALGLASAGSMPGAEAPVLLTTPASLPAGVQAALQRMDPNEVVVAGGVRSVEEPQMASIRAAAGVAPQRIDGADRYAVSAGIAAYFAPEVVTVPAVFASGSTFPDALAGSMITARTGAPLLLTTPQCLYTFGIDPRIGATYRYVAGGPASVAEGAIDRYC</sequence>
<gene>
    <name evidence="1" type="ORF">GCM10009846_27150</name>
</gene>
<dbReference type="PANTHER" id="PTHR30032:SF4">
    <property type="entry name" value="AMIDASE ENHANCER"/>
    <property type="match status" value="1"/>
</dbReference>
<dbReference type="PANTHER" id="PTHR30032">
    <property type="entry name" value="N-ACETYLMURAMOYL-L-ALANINE AMIDASE-RELATED"/>
    <property type="match status" value="1"/>
</dbReference>